<sequence length="203" mass="22427">MVSNPLSHRAREGERRKEGKGHSLVHMLSQFITFFTAPYCLLQWSLALPQFFGTNKQCPPKQLPLSLIQLSMLHAFPLLNIYSNFSTTDVLFPICPSRLFVCLFLCCCCHCFETSLALSPRLECNLGSLQSPPPEFKPFSCLCLPSSGITCVHHHGQLIFVFLVEAGFPHVGQANLELLALSDPPISASQSAGITGMSHRARP</sequence>
<proteinExistence type="predicted"/>
<dbReference type="GeneTree" id="ENSGT01120000271815"/>
<accession>A0A8I5NVM9</accession>
<organism evidence="1 2">
    <name type="scientific">Papio anubis</name>
    <name type="common">Olive baboon</name>
    <dbReference type="NCBI Taxonomy" id="9555"/>
    <lineage>
        <taxon>Eukaryota</taxon>
        <taxon>Metazoa</taxon>
        <taxon>Chordata</taxon>
        <taxon>Craniata</taxon>
        <taxon>Vertebrata</taxon>
        <taxon>Euteleostomi</taxon>
        <taxon>Mammalia</taxon>
        <taxon>Eutheria</taxon>
        <taxon>Euarchontoglires</taxon>
        <taxon>Primates</taxon>
        <taxon>Haplorrhini</taxon>
        <taxon>Catarrhini</taxon>
        <taxon>Cercopithecidae</taxon>
        <taxon>Cercopithecinae</taxon>
        <taxon>Papio</taxon>
    </lineage>
</organism>
<dbReference type="Ensembl" id="ENSPANT00000074771.1">
    <property type="protein sequence ID" value="ENSPANP00000054462.1"/>
    <property type="gene ID" value="ENSPANG00000038082.1"/>
</dbReference>
<evidence type="ECO:0000313" key="1">
    <source>
        <dbReference type="Ensembl" id="ENSPANP00000054462.1"/>
    </source>
</evidence>
<dbReference type="Proteomes" id="UP000028761">
    <property type="component" value="Chromosome 4"/>
</dbReference>
<reference evidence="1" key="3">
    <citation type="submission" date="2025-09" db="UniProtKB">
        <authorList>
            <consortium name="Ensembl"/>
        </authorList>
    </citation>
    <scope>IDENTIFICATION</scope>
</reference>
<evidence type="ECO:0000313" key="2">
    <source>
        <dbReference type="Proteomes" id="UP000028761"/>
    </source>
</evidence>
<dbReference type="PRINTS" id="PR02045">
    <property type="entry name" value="F138DOMAIN"/>
</dbReference>
<keyword evidence="2" id="KW-1185">Reference proteome</keyword>
<reference evidence="1" key="2">
    <citation type="submission" date="2025-08" db="UniProtKB">
        <authorList>
            <consortium name="Ensembl"/>
        </authorList>
    </citation>
    <scope>IDENTIFICATION</scope>
</reference>
<dbReference type="PANTHER" id="PTHR12138">
    <property type="entry name" value="PRIMATE-EXPANDED PROTEIN FAMILY"/>
    <property type="match status" value="1"/>
</dbReference>
<dbReference type="PANTHER" id="PTHR12138:SF162">
    <property type="entry name" value="CHROMOSOME UNDETERMINED SCAFFOLD_275, WHOLE GENOME SHOTGUN SEQUENCE"/>
    <property type="match status" value="1"/>
</dbReference>
<protein>
    <submittedName>
        <fullName evidence="1">Uncharacterized protein</fullName>
    </submittedName>
</protein>
<dbReference type="AlphaFoldDB" id="A0A8I5NVM9"/>
<reference evidence="1 2" key="1">
    <citation type="submission" date="2012-03" db="EMBL/GenBank/DDBJ databases">
        <title>Whole Genome Assembly of Papio anubis.</title>
        <authorList>
            <person name="Liu Y.L."/>
            <person name="Abraham K.A."/>
            <person name="Akbar H.A."/>
            <person name="Ali S.A."/>
            <person name="Anosike U.A."/>
            <person name="Aqrawi P.A."/>
            <person name="Arias F.A."/>
            <person name="Attaway T.A."/>
            <person name="Awwad R.A."/>
            <person name="Babu C.B."/>
            <person name="Bandaranaike D.B."/>
            <person name="Battles P.B."/>
            <person name="Bell A.B."/>
            <person name="Beltran B.B."/>
            <person name="Berhane-Mersha D.B."/>
            <person name="Bess C.B."/>
            <person name="Bickham C.B."/>
            <person name="Bolden T.B."/>
            <person name="Carter K.C."/>
            <person name="Chau D.C."/>
            <person name="Chavez A.C."/>
            <person name="Clerc-Blankenburg K.C."/>
            <person name="Coyle M.C."/>
            <person name="Dao M.D."/>
            <person name="Davila M.L.D."/>
            <person name="Davy-Carroll L.D."/>
            <person name="Denson S.D."/>
            <person name="Dinh H.D."/>
            <person name="Fernandez S.F."/>
            <person name="Fernando P.F."/>
            <person name="Forbes L.F."/>
            <person name="Francis C.F."/>
            <person name="Francisco L.F."/>
            <person name="Fu Q.F."/>
            <person name="Garcia-Iii R.G."/>
            <person name="Garrett T.G."/>
            <person name="Gross S.G."/>
            <person name="Gubbala S.G."/>
            <person name="Hirani K.H."/>
            <person name="Hogues M.H."/>
            <person name="Hollins B.H."/>
            <person name="Jackson L.J."/>
            <person name="Javaid M.J."/>
            <person name="Jhangiani S.J."/>
            <person name="Johnson A.J."/>
            <person name="Johnson B.J."/>
            <person name="Jones J.J."/>
            <person name="Joshi V.J."/>
            <person name="Kalu J.K."/>
            <person name="Khan N.K."/>
            <person name="Korchina V.K."/>
            <person name="Kovar C.K."/>
            <person name="Lago L.L."/>
            <person name="Lara F.L."/>
            <person name="Le T.-K.L."/>
            <person name="Lee S.L."/>
            <person name="Legall-Iii F.L."/>
            <person name="Lemon S.L."/>
            <person name="Liu J.L."/>
            <person name="Liu Y.-S.L."/>
            <person name="Liyanage D.L."/>
            <person name="Lopez J.L."/>
            <person name="Lorensuhewa L.L."/>
            <person name="Mata R.M."/>
            <person name="Mathew T.M."/>
            <person name="Mercado C.M."/>
            <person name="Mercado I.M."/>
            <person name="Morales K.M."/>
            <person name="Morgan M.M."/>
            <person name="Munidasa M.M."/>
            <person name="Ngo D.N."/>
            <person name="Nguyen L.N."/>
            <person name="Nguyen T.N."/>
            <person name="Nguyen N.N."/>
            <person name="Obregon M.O."/>
            <person name="Okwuonu G.O."/>
            <person name="Ongeri F.O."/>
            <person name="Onwere C.O."/>
            <person name="Osifeso I.O."/>
            <person name="Parra A.P."/>
            <person name="Patil S.P."/>
            <person name="Perez A.P."/>
            <person name="Perez Y.P."/>
            <person name="Pham C.P."/>
            <person name="Pu L.-L.P."/>
            <person name="Puazo M.P."/>
            <person name="Quiroz J.Q."/>
            <person name="Rouhana J.R."/>
            <person name="Ruiz M.R."/>
            <person name="Ruiz S.-J.R."/>
            <person name="Saada N.S."/>
            <person name="Santibanez J.S."/>
            <person name="Scheel M.S."/>
            <person name="Schneider B.S."/>
            <person name="Simmons D.S."/>
            <person name="Sisson I.S."/>
            <person name="Tang L.-Y.T."/>
            <person name="Thornton R.T."/>
            <person name="Tisius J.T."/>
            <person name="Toledanes G.T."/>
            <person name="Trejos Z.T."/>
            <person name="Usmani K.U."/>
            <person name="Varghese R.V."/>
            <person name="Vattathil S.V."/>
            <person name="Vee V.V."/>
            <person name="Walker D.W."/>
            <person name="Weissenberger G.W."/>
            <person name="White C.W."/>
            <person name="Williams A.W."/>
            <person name="Woodworth J.W."/>
            <person name="Wright R.W."/>
            <person name="Zhu Y.Z."/>
            <person name="Han Y.H."/>
            <person name="Newsham I.N."/>
            <person name="Nazareth L.N."/>
            <person name="Worley K.W."/>
            <person name="Muzny D.M."/>
            <person name="Rogers J.R."/>
            <person name="Gibbs R.G."/>
        </authorList>
    </citation>
    <scope>NUCLEOTIDE SEQUENCE [LARGE SCALE GENOMIC DNA]</scope>
</reference>
<name>A0A8I5NVM9_PAPAN</name>